<organism evidence="1 2">
    <name type="scientific">Priestia megaterium</name>
    <name type="common">Bacillus megaterium</name>
    <dbReference type="NCBI Taxonomy" id="1404"/>
    <lineage>
        <taxon>Bacteria</taxon>
        <taxon>Bacillati</taxon>
        <taxon>Bacillota</taxon>
        <taxon>Bacilli</taxon>
        <taxon>Bacillales</taxon>
        <taxon>Bacillaceae</taxon>
        <taxon>Priestia</taxon>
    </lineage>
</organism>
<name>A0ABD4WWR7_PRIMG</name>
<dbReference type="InterPro" id="IPR025453">
    <property type="entry name" value="DUF4309"/>
</dbReference>
<reference evidence="1 2" key="1">
    <citation type="submission" date="2023-02" db="EMBL/GenBank/DDBJ databases">
        <authorList>
            <person name="Olszewska D."/>
        </authorList>
    </citation>
    <scope>NUCLEOTIDE SEQUENCE [LARGE SCALE GENOMIC DNA]</scope>
    <source>
        <strain evidence="1 2">FDU301</strain>
    </source>
</reference>
<dbReference type="InterPro" id="IPR007253">
    <property type="entry name" value="Cell_wall-bd_2"/>
</dbReference>
<dbReference type="InterPro" id="IPR051922">
    <property type="entry name" value="Bact_Sporulation_Assoc"/>
</dbReference>
<dbReference type="Proteomes" id="UP001213771">
    <property type="component" value="Unassembled WGS sequence"/>
</dbReference>
<gene>
    <name evidence="1" type="ORF">PVE99_20020</name>
</gene>
<dbReference type="Pfam" id="PF04122">
    <property type="entry name" value="CW_binding_2"/>
    <property type="match status" value="3"/>
</dbReference>
<evidence type="ECO:0000313" key="2">
    <source>
        <dbReference type="Proteomes" id="UP001213771"/>
    </source>
</evidence>
<sequence>MASALAFSVSFGLLTSMDLKDAQAAEKDYVRLSGKDRLDTAIQISKTGWPTGLTSSEKSVILARSDNPVDALSAASLAGVKDAPILLTNTNSLDSRVLSEINRLGATKVYVLGSTGAISESVENTLKANNKSVTRLSGANRFDTAKKINEEAGTSKNTSAIVVNGDTVVDALSATSESAINKVPIYLTRTNNLPISLPSTVKNVVIYGSTGVVSSDVQNQLIKQGKTVKRISGGDRFSTNVAALKASTISFKNTILVRGTSVKTTSEDYPDAVAAGGLANKLHAKIVLTHPTNTNQTVKDYLSTDKLPTHVLGSSGTLTDSVLTGLGYDVDITKTLLSKDLLKQGKLPTMDVAIGATTNEVISKFGKPIEVYDNSREKVLYYDYDVFTYYFDYKTKKVDYIDAYEDKINMTESELISALGKPQDSDYYPEDGIKTFYYEVGNYDFSVDIDPDSNKVTYMSLSVPFE</sequence>
<dbReference type="PANTHER" id="PTHR30032">
    <property type="entry name" value="N-ACETYLMURAMOYL-L-ALANINE AMIDASE-RELATED"/>
    <property type="match status" value="1"/>
</dbReference>
<dbReference type="RefSeq" id="WP_177564438.1">
    <property type="nucleotide sequence ID" value="NZ_CP058268.1"/>
</dbReference>
<dbReference type="Pfam" id="PF14172">
    <property type="entry name" value="DUF4309"/>
    <property type="match status" value="1"/>
</dbReference>
<dbReference type="PANTHER" id="PTHR30032:SF8">
    <property type="entry name" value="GERMINATION-SPECIFIC N-ACETYLMURAMOYL-L-ALANINE AMIDASE"/>
    <property type="match status" value="1"/>
</dbReference>
<accession>A0ABD4WWR7</accession>
<proteinExistence type="predicted"/>
<evidence type="ECO:0000313" key="1">
    <source>
        <dbReference type="EMBL" id="MDD9784655.1"/>
    </source>
</evidence>
<dbReference type="EMBL" id="JARAOX010000198">
    <property type="protein sequence ID" value="MDD9784655.1"/>
    <property type="molecule type" value="Genomic_DNA"/>
</dbReference>
<comment type="caution">
    <text evidence="1">The sequence shown here is derived from an EMBL/GenBank/DDBJ whole genome shotgun (WGS) entry which is preliminary data.</text>
</comment>
<protein>
    <submittedName>
        <fullName evidence="1">Cell wall-binding repeat-containing protein</fullName>
    </submittedName>
</protein>
<dbReference type="Gene3D" id="3.40.50.12090">
    <property type="match status" value="2"/>
</dbReference>
<dbReference type="AlphaFoldDB" id="A0ABD4WWR7"/>